<feature type="region of interest" description="Disordered" evidence="1">
    <location>
        <begin position="274"/>
        <end position="335"/>
    </location>
</feature>
<name>A0ABR3WHW0_9PEZI</name>
<gene>
    <name evidence="2" type="ORF">VTK73DRAFT_6899</name>
</gene>
<dbReference type="Proteomes" id="UP001586593">
    <property type="component" value="Unassembled WGS sequence"/>
</dbReference>
<evidence type="ECO:0000256" key="1">
    <source>
        <dbReference type="SAM" id="MobiDB-lite"/>
    </source>
</evidence>
<evidence type="ECO:0000313" key="3">
    <source>
        <dbReference type="Proteomes" id="UP001586593"/>
    </source>
</evidence>
<proteinExistence type="predicted"/>
<comment type="caution">
    <text evidence="2">The sequence shown here is derived from an EMBL/GenBank/DDBJ whole genome shotgun (WGS) entry which is preliminary data.</text>
</comment>
<dbReference type="EMBL" id="JAZHXJ010000403">
    <property type="protein sequence ID" value="KAL1861852.1"/>
    <property type="molecule type" value="Genomic_DNA"/>
</dbReference>
<reference evidence="2 3" key="1">
    <citation type="journal article" date="2024" name="Commun. Biol.">
        <title>Comparative genomic analysis of thermophilic fungi reveals convergent evolutionary adaptations and gene losses.</title>
        <authorList>
            <person name="Steindorff A.S."/>
            <person name="Aguilar-Pontes M.V."/>
            <person name="Robinson A.J."/>
            <person name="Andreopoulos B."/>
            <person name="LaButti K."/>
            <person name="Kuo A."/>
            <person name="Mondo S."/>
            <person name="Riley R."/>
            <person name="Otillar R."/>
            <person name="Haridas S."/>
            <person name="Lipzen A."/>
            <person name="Grimwood J."/>
            <person name="Schmutz J."/>
            <person name="Clum A."/>
            <person name="Reid I.D."/>
            <person name="Moisan M.C."/>
            <person name="Butler G."/>
            <person name="Nguyen T.T.M."/>
            <person name="Dewar K."/>
            <person name="Conant G."/>
            <person name="Drula E."/>
            <person name="Henrissat B."/>
            <person name="Hansel C."/>
            <person name="Singer S."/>
            <person name="Hutchinson M.I."/>
            <person name="de Vries R.P."/>
            <person name="Natvig D.O."/>
            <person name="Powell A.J."/>
            <person name="Tsang A."/>
            <person name="Grigoriev I.V."/>
        </authorList>
    </citation>
    <scope>NUCLEOTIDE SEQUENCE [LARGE SCALE GENOMIC DNA]</scope>
    <source>
        <strain evidence="2 3">ATCC 24622</strain>
    </source>
</reference>
<keyword evidence="3" id="KW-1185">Reference proteome</keyword>
<evidence type="ECO:0000313" key="2">
    <source>
        <dbReference type="EMBL" id="KAL1861852.1"/>
    </source>
</evidence>
<organism evidence="2 3">
    <name type="scientific">Phialemonium thermophilum</name>
    <dbReference type="NCBI Taxonomy" id="223376"/>
    <lineage>
        <taxon>Eukaryota</taxon>
        <taxon>Fungi</taxon>
        <taxon>Dikarya</taxon>
        <taxon>Ascomycota</taxon>
        <taxon>Pezizomycotina</taxon>
        <taxon>Sordariomycetes</taxon>
        <taxon>Sordariomycetidae</taxon>
        <taxon>Cephalothecales</taxon>
        <taxon>Cephalothecaceae</taxon>
        <taxon>Phialemonium</taxon>
    </lineage>
</organism>
<accession>A0ABR3WHW0</accession>
<sequence>MFQQPQPGRKVMTISDAFQSRLPNIPQAPNARTGLHSSDFAARHTTPPKFWADRTLSPYVTRAEAALQTQAVRREILGNYMPSMERTFNIRSKADVARAASLYFLHPANIALVAAHPDVDIECLLEISSTGNHVRPDIIYTVKGRVFAVVKFEIMGVIVRGEFDEARLPMTASTSKVNSMIQAAMGNQDRTTFGGNAAKIVKQMAQYSQKHHFNTQYVALFNWDLLFLSVFNSDTTESIHGSLVNRTASDGNNLLKAFFGWLLEAYENLGQSNLSAPGKSGRGASTQGAEAGPGTPQRPAQLQYGPGQIPIAMRTRTQQQAKEEESFNGKGKGRK</sequence>
<protein>
    <submittedName>
        <fullName evidence="2">Uncharacterized protein</fullName>
    </submittedName>
</protein>